<sequence length="145" mass="16345">MNTSHSQDIGYQIQQISHTVKQLQNEWLLKENLSVSHLNVMLVLYEEDGVPQTHIQTKLGVRASSLSKLIDILIRKGLVTREAKETDARTKIISLTALGKEKETHLQKVRGELESQVTKNLDADEVKQLADLLARVKQNVIPEGK</sequence>
<dbReference type="PANTHER" id="PTHR42756:SF1">
    <property type="entry name" value="TRANSCRIPTIONAL REPRESSOR OF EMRAB OPERON"/>
    <property type="match status" value="1"/>
</dbReference>
<protein>
    <recommendedName>
        <fullName evidence="4">HTH marR-type domain-containing protein</fullName>
    </recommendedName>
</protein>
<evidence type="ECO:0000256" key="3">
    <source>
        <dbReference type="ARBA" id="ARBA00023163"/>
    </source>
</evidence>
<dbReference type="Proteomes" id="UP000181936">
    <property type="component" value="Chromosome"/>
</dbReference>
<reference evidence="5 6" key="1">
    <citation type="journal article" date="2016" name="Sci. Rep.">
        <title>Complete genome sequence and transcriptomic analysis of a novel marine strain Bacillus weihaiensis reveals the mechanism of brown algae degradation.</title>
        <authorList>
            <person name="Zhu Y."/>
            <person name="Chen P."/>
            <person name="Bao Y."/>
            <person name="Men Y."/>
            <person name="Zeng Y."/>
            <person name="Yang J."/>
            <person name="Sun J."/>
            <person name="Sun Y."/>
        </authorList>
    </citation>
    <scope>NUCLEOTIDE SEQUENCE [LARGE SCALE GENOMIC DNA]</scope>
    <source>
        <strain evidence="5 6">Alg07</strain>
    </source>
</reference>
<organism evidence="5 6">
    <name type="scientific">Bacillus weihaiensis</name>
    <dbReference type="NCBI Taxonomy" id="1547283"/>
    <lineage>
        <taxon>Bacteria</taxon>
        <taxon>Bacillati</taxon>
        <taxon>Bacillota</taxon>
        <taxon>Bacilli</taxon>
        <taxon>Bacillales</taxon>
        <taxon>Bacillaceae</taxon>
        <taxon>Bacillus</taxon>
    </lineage>
</organism>
<dbReference type="PANTHER" id="PTHR42756">
    <property type="entry name" value="TRANSCRIPTIONAL REGULATOR, MARR"/>
    <property type="match status" value="1"/>
</dbReference>
<dbReference type="InterPro" id="IPR036390">
    <property type="entry name" value="WH_DNA-bd_sf"/>
</dbReference>
<evidence type="ECO:0000313" key="6">
    <source>
        <dbReference type="Proteomes" id="UP000181936"/>
    </source>
</evidence>
<feature type="domain" description="HTH marR-type" evidence="4">
    <location>
        <begin position="6"/>
        <end position="138"/>
    </location>
</feature>
<gene>
    <name evidence="5" type="ORF">A9C19_20270</name>
</gene>
<dbReference type="PRINTS" id="PR00598">
    <property type="entry name" value="HTHMARR"/>
</dbReference>
<accession>A0A1L3MX01</accession>
<dbReference type="EMBL" id="CP016020">
    <property type="protein sequence ID" value="APH06820.1"/>
    <property type="molecule type" value="Genomic_DNA"/>
</dbReference>
<dbReference type="OrthoDB" id="9799663at2"/>
<evidence type="ECO:0000256" key="2">
    <source>
        <dbReference type="ARBA" id="ARBA00023125"/>
    </source>
</evidence>
<dbReference type="PROSITE" id="PS50995">
    <property type="entry name" value="HTH_MARR_2"/>
    <property type="match status" value="1"/>
</dbReference>
<dbReference type="Pfam" id="PF01047">
    <property type="entry name" value="MarR"/>
    <property type="match status" value="1"/>
</dbReference>
<evidence type="ECO:0000313" key="5">
    <source>
        <dbReference type="EMBL" id="APH06820.1"/>
    </source>
</evidence>
<dbReference type="InterPro" id="IPR036388">
    <property type="entry name" value="WH-like_DNA-bd_sf"/>
</dbReference>
<dbReference type="GO" id="GO:0003700">
    <property type="term" value="F:DNA-binding transcription factor activity"/>
    <property type="evidence" value="ECO:0007669"/>
    <property type="project" value="InterPro"/>
</dbReference>
<dbReference type="SMART" id="SM00347">
    <property type="entry name" value="HTH_MARR"/>
    <property type="match status" value="1"/>
</dbReference>
<keyword evidence="1" id="KW-0805">Transcription regulation</keyword>
<proteinExistence type="predicted"/>
<dbReference type="RefSeq" id="WP_072581612.1">
    <property type="nucleotide sequence ID" value="NZ_CP016020.1"/>
</dbReference>
<dbReference type="Gene3D" id="1.10.10.10">
    <property type="entry name" value="Winged helix-like DNA-binding domain superfamily/Winged helix DNA-binding domain"/>
    <property type="match status" value="1"/>
</dbReference>
<keyword evidence="3" id="KW-0804">Transcription</keyword>
<dbReference type="GO" id="GO:0003677">
    <property type="term" value="F:DNA binding"/>
    <property type="evidence" value="ECO:0007669"/>
    <property type="project" value="UniProtKB-KW"/>
</dbReference>
<evidence type="ECO:0000259" key="4">
    <source>
        <dbReference type="PROSITE" id="PS50995"/>
    </source>
</evidence>
<dbReference type="KEGG" id="bwh:A9C19_20270"/>
<keyword evidence="6" id="KW-1185">Reference proteome</keyword>
<name>A0A1L3MX01_9BACI</name>
<evidence type="ECO:0000256" key="1">
    <source>
        <dbReference type="ARBA" id="ARBA00023015"/>
    </source>
</evidence>
<dbReference type="SUPFAM" id="SSF46785">
    <property type="entry name" value="Winged helix' DNA-binding domain"/>
    <property type="match status" value="1"/>
</dbReference>
<dbReference type="AlphaFoldDB" id="A0A1L3MX01"/>
<dbReference type="InterPro" id="IPR000835">
    <property type="entry name" value="HTH_MarR-typ"/>
</dbReference>
<keyword evidence="2" id="KW-0238">DNA-binding</keyword>